<dbReference type="Proteomes" id="UP001159363">
    <property type="component" value="Chromosome 2"/>
</dbReference>
<sequence length="847" mass="96702">MGKAISILAGRAETDLQLQLLLLAAGEDVMKMFELQLQRKGYYNGYDITVDASVANEFGAAAFRFGHSLVQSSLVRGDRNHQQLRSNVSLHEELTNPGNLYNIGSVDRLLLGMCLQPSQKRDEFITKQLTNHLFQTPRFHYGMDLAAINIQRGRDHGLAPYNAWREKCGLQQFSDWRHLLKVMSADTLRKLQSVYRCVCHTTRYMHSASKDVNDIDLFPGGMAERPVSGGLVGPTFACIIAQQFRNLRKGDRFWYENAGFESSFTPAQLQQLRKITLARILCDNLDTIDTIQPFVFLMSDHDRNPYVSCNSGLIPQFDLKPWQEQKKESHTHYPPAEIHPGYGYPSAKPEYEAGELPLHPSIPSGSQQRPQQEQVLPAFLIDEDIIDEDNSASTSESIVPAYLVDNDKLQSSEYPDHHYTTESVEPSYLIDDKFQQSKPPHHHYTTESTKPSYLIDDKFQQTNPPHHHYTTKGTKPSYLIDDKFQQFKPPQHHYTTKGTKPSYLIDDKFQQSKPHHHYTTESIKPSYLIDDKLQETLKPNHPYATESSNIPSRPSIIIIEDKFVTPPRPSDSKPAIEVFTIHPQNSYSKPHSPGHSKPHDNYGETDYNSPELDTPIYIIIPGNEPQPDTSSHYKPHEHNRPDKYHSTKPPGIKESTILRPSHFYEEYPLNELNEYHTTTKRPNYYGGPYRYSPTPSHITSYNANSRPYSFIERYNEPSYYYYGDKKGQSSGYLKFAGLWLPDEDPQEEYETEMEESSQEEQNTETSTKQEDAEVGVSTENDGKGDNSTTDDSDYEWSFNMSDVEEDSKLPEMPSIAADPQALSEVPQPIILYDVEEFGSGDDSRSLA</sequence>
<evidence type="ECO:0008006" key="5">
    <source>
        <dbReference type="Google" id="ProtNLM"/>
    </source>
</evidence>
<dbReference type="InterPro" id="IPR019791">
    <property type="entry name" value="Haem_peroxidase_animal"/>
</dbReference>
<reference evidence="3 4" key="1">
    <citation type="submission" date="2023-02" db="EMBL/GenBank/DDBJ databases">
        <title>LHISI_Scaffold_Assembly.</title>
        <authorList>
            <person name="Stuart O.P."/>
            <person name="Cleave R."/>
            <person name="Magrath M.J.L."/>
            <person name="Mikheyev A.S."/>
        </authorList>
    </citation>
    <scope>NUCLEOTIDE SEQUENCE [LARGE SCALE GENOMIC DNA]</scope>
    <source>
        <strain evidence="3">Daus_M_001</strain>
        <tissue evidence="3">Leg muscle</tissue>
    </source>
</reference>
<dbReference type="InterPro" id="IPR010255">
    <property type="entry name" value="Haem_peroxidase_sf"/>
</dbReference>
<dbReference type="InterPro" id="IPR037120">
    <property type="entry name" value="Haem_peroxidase_sf_animal"/>
</dbReference>
<dbReference type="Pfam" id="PF03098">
    <property type="entry name" value="An_peroxidase"/>
    <property type="match status" value="1"/>
</dbReference>
<dbReference type="PROSITE" id="PS50292">
    <property type="entry name" value="PEROXIDASE_3"/>
    <property type="match status" value="1"/>
</dbReference>
<comment type="caution">
    <text evidence="3">The sequence shown here is derived from an EMBL/GenBank/DDBJ whole genome shotgun (WGS) entry which is preliminary data.</text>
</comment>
<feature type="region of interest" description="Disordered" evidence="2">
    <location>
        <begin position="746"/>
        <end position="808"/>
    </location>
</feature>
<dbReference type="PANTHER" id="PTHR11475:SF109">
    <property type="entry name" value="CHORION PEROXIDASE-LIKE PROTEIN"/>
    <property type="match status" value="1"/>
</dbReference>
<dbReference type="PANTHER" id="PTHR11475">
    <property type="entry name" value="OXIDASE/PEROXIDASE"/>
    <property type="match status" value="1"/>
</dbReference>
<keyword evidence="1" id="KW-0575">Peroxidase</keyword>
<accession>A0ABQ9I700</accession>
<keyword evidence="1" id="KW-0560">Oxidoreductase</keyword>
<feature type="compositionally biased region" description="Acidic residues" evidence="2">
    <location>
        <begin position="746"/>
        <end position="762"/>
    </location>
</feature>
<evidence type="ECO:0000256" key="1">
    <source>
        <dbReference type="ARBA" id="ARBA00022559"/>
    </source>
</evidence>
<feature type="region of interest" description="Disordered" evidence="2">
    <location>
        <begin position="584"/>
        <end position="608"/>
    </location>
</feature>
<evidence type="ECO:0000313" key="3">
    <source>
        <dbReference type="EMBL" id="KAJ8892427.1"/>
    </source>
</evidence>
<dbReference type="Gene3D" id="1.10.640.10">
    <property type="entry name" value="Haem peroxidase domain superfamily, animal type"/>
    <property type="match status" value="1"/>
</dbReference>
<evidence type="ECO:0000313" key="4">
    <source>
        <dbReference type="Proteomes" id="UP001159363"/>
    </source>
</evidence>
<gene>
    <name evidence="3" type="ORF">PR048_005007</name>
</gene>
<keyword evidence="4" id="KW-1185">Reference proteome</keyword>
<proteinExistence type="predicted"/>
<organism evidence="3 4">
    <name type="scientific">Dryococelus australis</name>
    <dbReference type="NCBI Taxonomy" id="614101"/>
    <lineage>
        <taxon>Eukaryota</taxon>
        <taxon>Metazoa</taxon>
        <taxon>Ecdysozoa</taxon>
        <taxon>Arthropoda</taxon>
        <taxon>Hexapoda</taxon>
        <taxon>Insecta</taxon>
        <taxon>Pterygota</taxon>
        <taxon>Neoptera</taxon>
        <taxon>Polyneoptera</taxon>
        <taxon>Phasmatodea</taxon>
        <taxon>Verophasmatodea</taxon>
        <taxon>Anareolatae</taxon>
        <taxon>Phasmatidae</taxon>
        <taxon>Eurycanthinae</taxon>
        <taxon>Dryococelus</taxon>
    </lineage>
</organism>
<feature type="compositionally biased region" description="Basic and acidic residues" evidence="2">
    <location>
        <begin position="634"/>
        <end position="645"/>
    </location>
</feature>
<dbReference type="SUPFAM" id="SSF48113">
    <property type="entry name" value="Heme-dependent peroxidases"/>
    <property type="match status" value="1"/>
</dbReference>
<dbReference type="EMBL" id="JARBHB010000002">
    <property type="protein sequence ID" value="KAJ8892427.1"/>
    <property type="molecule type" value="Genomic_DNA"/>
</dbReference>
<name>A0ABQ9I700_9NEOP</name>
<evidence type="ECO:0000256" key="2">
    <source>
        <dbReference type="SAM" id="MobiDB-lite"/>
    </source>
</evidence>
<feature type="region of interest" description="Disordered" evidence="2">
    <location>
        <begin position="621"/>
        <end position="654"/>
    </location>
</feature>
<protein>
    <recommendedName>
        <fullName evidence="5">Peroxidase</fullName>
    </recommendedName>
</protein>